<comment type="caution">
    <text evidence="1">The sequence shown here is derived from an EMBL/GenBank/DDBJ whole genome shotgun (WGS) entry which is preliminary data.</text>
</comment>
<dbReference type="EMBL" id="AYEV01000013">
    <property type="protein sequence ID" value="ESK55923.1"/>
    <property type="molecule type" value="Genomic_DNA"/>
</dbReference>
<accession>V2UMG3</accession>
<dbReference type="Proteomes" id="UP000017404">
    <property type="component" value="Unassembled WGS sequence"/>
</dbReference>
<keyword evidence="2" id="KW-1185">Reference proteome</keyword>
<dbReference type="PATRIC" id="fig|1120928.5.peg.1606"/>
<dbReference type="STRING" id="202955.GCA_000759995_00870"/>
<protein>
    <submittedName>
        <fullName evidence="1">Uncharacterized protein</fullName>
    </submittedName>
</protein>
<proteinExistence type="predicted"/>
<name>V2UMG3_9GAMM</name>
<organism evidence="1 2">
    <name type="scientific">Acinetobacter tjernbergiae DSM 14971 = CIP 107465</name>
    <dbReference type="NCBI Taxonomy" id="1120928"/>
    <lineage>
        <taxon>Bacteria</taxon>
        <taxon>Pseudomonadati</taxon>
        <taxon>Pseudomonadota</taxon>
        <taxon>Gammaproteobacteria</taxon>
        <taxon>Moraxellales</taxon>
        <taxon>Moraxellaceae</taxon>
        <taxon>Acinetobacter</taxon>
    </lineage>
</organism>
<evidence type="ECO:0000313" key="2">
    <source>
        <dbReference type="Proteomes" id="UP000017404"/>
    </source>
</evidence>
<evidence type="ECO:0000313" key="1">
    <source>
        <dbReference type="EMBL" id="ESK55923.1"/>
    </source>
</evidence>
<sequence length="68" mass="7880">MMYPTTYSALSQIKQLCPEHSSIATCLNQLRQAKIQFLNLGNMIICPQQHCILFFQQRNLMEIETFSA</sequence>
<reference evidence="1 2" key="1">
    <citation type="submission" date="2013-10" db="EMBL/GenBank/DDBJ databases">
        <title>The Genome Sequence of Acinetobacter tjernbergiae CIP107465.</title>
        <authorList>
            <consortium name="The Broad Institute Genomics Platform"/>
            <consortium name="The Broad Institute Genome Sequencing Center for Infectious Disease"/>
            <person name="Cerqueira G."/>
            <person name="Feldgarden M."/>
            <person name="Courvalin P."/>
            <person name="Grillot-Courvalin C."/>
            <person name="Clermont D."/>
            <person name="Rocha E."/>
            <person name="Yoon E.-J."/>
            <person name="Nemec A."/>
            <person name="Young S.K."/>
            <person name="Zeng Q."/>
            <person name="Gargeya S."/>
            <person name="Fitzgerald M."/>
            <person name="Abouelleil A."/>
            <person name="Alvarado L."/>
            <person name="Berlin A.M."/>
            <person name="Chapman S.B."/>
            <person name="Gainer-Dewar J."/>
            <person name="Goldberg J."/>
            <person name="Gnerre S."/>
            <person name="Griggs A."/>
            <person name="Gujja S."/>
            <person name="Hansen M."/>
            <person name="Howarth C."/>
            <person name="Imamovic A."/>
            <person name="Ireland A."/>
            <person name="Larimer J."/>
            <person name="McCowan C."/>
            <person name="Murphy C."/>
            <person name="Pearson M."/>
            <person name="Poon T.W."/>
            <person name="Priest M."/>
            <person name="Roberts A."/>
            <person name="Saif S."/>
            <person name="Shea T."/>
            <person name="Sykes S."/>
            <person name="Wortman J."/>
            <person name="Nusbaum C."/>
            <person name="Birren B."/>
        </authorList>
    </citation>
    <scope>NUCLEOTIDE SEQUENCE [LARGE SCALE GENOMIC DNA]</scope>
    <source>
        <strain evidence="1 2">CIP 107465</strain>
    </source>
</reference>
<gene>
    <name evidence="1" type="ORF">F990_01577</name>
</gene>
<dbReference type="AlphaFoldDB" id="V2UMG3"/>